<dbReference type="Gene3D" id="1.10.287.70">
    <property type="match status" value="1"/>
</dbReference>
<keyword evidence="7" id="KW-0325">Glycoprotein</keyword>
<evidence type="ECO:0000313" key="9">
    <source>
        <dbReference type="EMBL" id="KAJ9588518.1"/>
    </source>
</evidence>
<dbReference type="PANTHER" id="PTHR42643:SF30">
    <property type="entry name" value="IONOTROPIC RECEPTOR 40A-RELATED"/>
    <property type="match status" value="1"/>
</dbReference>
<dbReference type="EMBL" id="JASPKZ010005674">
    <property type="protein sequence ID" value="KAJ9588518.1"/>
    <property type="molecule type" value="Genomic_DNA"/>
</dbReference>
<feature type="transmembrane region" description="Helical" evidence="8">
    <location>
        <begin position="262"/>
        <end position="283"/>
    </location>
</feature>
<gene>
    <name evidence="9" type="ORF">L9F63_018100</name>
</gene>
<evidence type="ECO:0000256" key="3">
    <source>
        <dbReference type="ARBA" id="ARBA00022692"/>
    </source>
</evidence>
<dbReference type="GO" id="GO:0005886">
    <property type="term" value="C:plasma membrane"/>
    <property type="evidence" value="ECO:0007669"/>
    <property type="project" value="UniProtKB-SubCell"/>
</dbReference>
<feature type="transmembrane region" description="Helical" evidence="8">
    <location>
        <begin position="225"/>
        <end position="250"/>
    </location>
</feature>
<feature type="transmembrane region" description="Helical" evidence="8">
    <location>
        <begin position="482"/>
        <end position="505"/>
    </location>
</feature>
<evidence type="ECO:0000256" key="6">
    <source>
        <dbReference type="ARBA" id="ARBA00023170"/>
    </source>
</evidence>
<reference evidence="9" key="1">
    <citation type="journal article" date="2023" name="IScience">
        <title>Live-bearing cockroach genome reveals convergent evolutionary mechanisms linked to viviparity in insects and beyond.</title>
        <authorList>
            <person name="Fouks B."/>
            <person name="Harrison M.C."/>
            <person name="Mikhailova A.A."/>
            <person name="Marchal E."/>
            <person name="English S."/>
            <person name="Carruthers M."/>
            <person name="Jennings E.C."/>
            <person name="Chiamaka E.L."/>
            <person name="Frigard R.A."/>
            <person name="Pippel M."/>
            <person name="Attardo G.M."/>
            <person name="Benoit J.B."/>
            <person name="Bornberg-Bauer E."/>
            <person name="Tobe S.S."/>
        </authorList>
    </citation>
    <scope>NUCLEOTIDE SEQUENCE</scope>
    <source>
        <strain evidence="9">Stay&amp;Tobe</strain>
    </source>
</reference>
<evidence type="ECO:0000256" key="4">
    <source>
        <dbReference type="ARBA" id="ARBA00022989"/>
    </source>
</evidence>
<dbReference type="SUPFAM" id="SSF53850">
    <property type="entry name" value="Periplasmic binding protein-like II"/>
    <property type="match status" value="1"/>
</dbReference>
<dbReference type="AlphaFoldDB" id="A0AAD7ZZ98"/>
<comment type="caution">
    <text evidence="9">The sequence shown here is derived from an EMBL/GenBank/DDBJ whole genome shotgun (WGS) entry which is preliminary data.</text>
</comment>
<evidence type="ECO:0000256" key="7">
    <source>
        <dbReference type="ARBA" id="ARBA00023180"/>
    </source>
</evidence>
<proteinExistence type="predicted"/>
<evidence type="ECO:0000256" key="8">
    <source>
        <dbReference type="SAM" id="Phobius"/>
    </source>
</evidence>
<keyword evidence="6" id="KW-0675">Receptor</keyword>
<keyword evidence="5 8" id="KW-0472">Membrane</keyword>
<keyword evidence="4 8" id="KW-1133">Transmembrane helix</keyword>
<keyword evidence="3 8" id="KW-0812">Transmembrane</keyword>
<protein>
    <submittedName>
        <fullName evidence="9">Uncharacterized protein</fullName>
    </submittedName>
</protein>
<evidence type="ECO:0000256" key="5">
    <source>
        <dbReference type="ARBA" id="ARBA00023136"/>
    </source>
</evidence>
<feature type="transmembrane region" description="Helical" evidence="8">
    <location>
        <begin position="295"/>
        <end position="319"/>
    </location>
</feature>
<name>A0AAD7ZZ98_DIPPU</name>
<keyword evidence="10" id="KW-1185">Reference proteome</keyword>
<sequence>MLNETAEEFADTILYTLKKSDYVINSVLFIFTSDQDNYKDDQENTIETSIENITTIYAYTLYPYLNGACNQDVPSLIGKWSLDDESDQTISSINFFPNKVPRDLMGCVLNIGAVGPEPYAIKQAYTNEEQEDKIVLEGIGVVLIKLFAREINATSKYLEPVTKLDTFNMLGLAVSLKTGEMDILAGAVPATHPLFTYIDISVAVFIDTLKYLVPCPKAVAKTDKILTLFSSSTWTCMAFVMIFVSVLFWGLSNYPVSTSDFIGFRMFSQCFGAAWAILLGVSVPQMPLSLRTRNLFIIYVWYCFAISTIFQAFFTSYLVEPGYEARLKNLDDVIKAGLKLGSYEMMNNFEAMLHFEELKRFNSVYYDGLPECIAGVMFGRQTFSPALDYFGSYIASVSGIQDQKKVVCFLDETVLTLPIGVGMIRGYPLLEMLNQHIRRSMEAGLLHAYWSKFKNEINLNSNNTEEDSEYVVFNLTHLAPGFVLLFFGYILSVIIFLCELVQFAAKKLF</sequence>
<comment type="subcellular location">
    <subcellularLocation>
        <location evidence="1">Cell membrane</location>
        <topology evidence="1">Multi-pass membrane protein</topology>
    </subcellularLocation>
</comment>
<evidence type="ECO:0000313" key="10">
    <source>
        <dbReference type="Proteomes" id="UP001233999"/>
    </source>
</evidence>
<keyword evidence="2" id="KW-1003">Cell membrane</keyword>
<accession>A0AAD7ZZ98</accession>
<organism evidence="9 10">
    <name type="scientific">Diploptera punctata</name>
    <name type="common">Pacific beetle cockroach</name>
    <dbReference type="NCBI Taxonomy" id="6984"/>
    <lineage>
        <taxon>Eukaryota</taxon>
        <taxon>Metazoa</taxon>
        <taxon>Ecdysozoa</taxon>
        <taxon>Arthropoda</taxon>
        <taxon>Hexapoda</taxon>
        <taxon>Insecta</taxon>
        <taxon>Pterygota</taxon>
        <taxon>Neoptera</taxon>
        <taxon>Polyneoptera</taxon>
        <taxon>Dictyoptera</taxon>
        <taxon>Blattodea</taxon>
        <taxon>Blaberoidea</taxon>
        <taxon>Blaberidae</taxon>
        <taxon>Diplopterinae</taxon>
        <taxon>Diploptera</taxon>
    </lineage>
</organism>
<dbReference type="InterPro" id="IPR052192">
    <property type="entry name" value="Insect_Ionotropic_Sensory_Rcpt"/>
</dbReference>
<dbReference type="PANTHER" id="PTHR42643">
    <property type="entry name" value="IONOTROPIC RECEPTOR 20A-RELATED"/>
    <property type="match status" value="1"/>
</dbReference>
<dbReference type="Proteomes" id="UP001233999">
    <property type="component" value="Unassembled WGS sequence"/>
</dbReference>
<evidence type="ECO:0000256" key="2">
    <source>
        <dbReference type="ARBA" id="ARBA00022475"/>
    </source>
</evidence>
<reference evidence="9" key="2">
    <citation type="submission" date="2023-05" db="EMBL/GenBank/DDBJ databases">
        <authorList>
            <person name="Fouks B."/>
        </authorList>
    </citation>
    <scope>NUCLEOTIDE SEQUENCE</scope>
    <source>
        <strain evidence="9">Stay&amp;Tobe</strain>
        <tissue evidence="9">Testes</tissue>
    </source>
</reference>
<evidence type="ECO:0000256" key="1">
    <source>
        <dbReference type="ARBA" id="ARBA00004651"/>
    </source>
</evidence>